<gene>
    <name evidence="2" type="ORF">RH861_14390</name>
</gene>
<feature type="compositionally biased region" description="Basic and acidic residues" evidence="1">
    <location>
        <begin position="83"/>
        <end position="110"/>
    </location>
</feature>
<protein>
    <submittedName>
        <fullName evidence="2">Uncharacterized protein</fullName>
    </submittedName>
</protein>
<dbReference type="Gene3D" id="1.10.8.1060">
    <property type="entry name" value="Corynebacterium glutamicum thioredoxin-dependent arsenate reductase, N-terminal domain"/>
    <property type="match status" value="1"/>
</dbReference>
<keyword evidence="3" id="KW-1185">Reference proteome</keyword>
<dbReference type="NCBIfam" id="NF046112">
    <property type="entry name" value="MSMEG_6209_Nter"/>
    <property type="match status" value="1"/>
</dbReference>
<sequence>MHAEDERTLVGRIPDRLAAHFPEIAPERIAEVVEQEYRRFDGRPIRDFVPVLTEHQARDRLRAEGTAEVFASPPDLAPADPRPVPDTEHDPAMRRPEPHSVDPRAGETRPEAPAGSPVTLLNGDLGGGPA</sequence>
<reference evidence="3" key="1">
    <citation type="submission" date="2023-07" db="EMBL/GenBank/DDBJ databases">
        <title>Description of three actinobacteria isolated from air of manufacturing shop in a pharmaceutical factory.</title>
        <authorList>
            <person name="Zhang D.-F."/>
        </authorList>
    </citation>
    <scope>NUCLEOTIDE SEQUENCE [LARGE SCALE GENOMIC DNA]</scope>
    <source>
        <strain evidence="3">CCTCC AB 2011122</strain>
    </source>
</reference>
<accession>A0ABU1FND9</accession>
<dbReference type="EMBL" id="JAVKGS010000004">
    <property type="protein sequence ID" value="MDR5693259.1"/>
    <property type="molecule type" value="Genomic_DNA"/>
</dbReference>
<organism evidence="2 3">
    <name type="scientific">Agromyces indicus</name>
    <dbReference type="NCBI Taxonomy" id="758919"/>
    <lineage>
        <taxon>Bacteria</taxon>
        <taxon>Bacillati</taxon>
        <taxon>Actinomycetota</taxon>
        <taxon>Actinomycetes</taxon>
        <taxon>Micrococcales</taxon>
        <taxon>Microbacteriaceae</taxon>
        <taxon>Agromyces</taxon>
    </lineage>
</organism>
<dbReference type="Proteomes" id="UP001260072">
    <property type="component" value="Unassembled WGS sequence"/>
</dbReference>
<dbReference type="RefSeq" id="WP_310521556.1">
    <property type="nucleotide sequence ID" value="NZ_BAABBS010000003.1"/>
</dbReference>
<comment type="caution">
    <text evidence="2">The sequence shown here is derived from an EMBL/GenBank/DDBJ whole genome shotgun (WGS) entry which is preliminary data.</text>
</comment>
<feature type="region of interest" description="Disordered" evidence="1">
    <location>
        <begin position="64"/>
        <end position="130"/>
    </location>
</feature>
<proteinExistence type="predicted"/>
<evidence type="ECO:0000313" key="3">
    <source>
        <dbReference type="Proteomes" id="UP001260072"/>
    </source>
</evidence>
<evidence type="ECO:0000256" key="1">
    <source>
        <dbReference type="SAM" id="MobiDB-lite"/>
    </source>
</evidence>
<name>A0ABU1FND9_9MICO</name>
<evidence type="ECO:0000313" key="2">
    <source>
        <dbReference type="EMBL" id="MDR5693259.1"/>
    </source>
</evidence>